<comment type="caution">
    <text evidence="7">The sequence shown here is derived from an EMBL/GenBank/DDBJ whole genome shotgun (WGS) entry which is preliminary data.</text>
</comment>
<dbReference type="FunFam" id="3.30.70.120:FF:000006">
    <property type="entry name" value="GTP cyclohydrolase 1 type 2 homolog"/>
    <property type="match status" value="1"/>
</dbReference>
<organism evidence="7 8">
    <name type="scientific">Brumimicrobium salinarum</name>
    <dbReference type="NCBI Taxonomy" id="2058658"/>
    <lineage>
        <taxon>Bacteria</taxon>
        <taxon>Pseudomonadati</taxon>
        <taxon>Bacteroidota</taxon>
        <taxon>Flavobacteriia</taxon>
        <taxon>Flavobacteriales</taxon>
        <taxon>Crocinitomicaceae</taxon>
        <taxon>Brumimicrobium</taxon>
    </lineage>
</organism>
<evidence type="ECO:0000256" key="4">
    <source>
        <dbReference type="ARBA" id="ARBA00022723"/>
    </source>
</evidence>
<dbReference type="Gene3D" id="3.40.1390.30">
    <property type="entry name" value="NIF3 (NGG1p interacting factor 3)-like"/>
    <property type="match status" value="1"/>
</dbReference>
<feature type="binding site" evidence="6">
    <location>
        <position position="67"/>
    </location>
    <ligand>
        <name>a divalent metal cation</name>
        <dbReference type="ChEBI" id="CHEBI:60240"/>
        <label>1</label>
    </ligand>
</feature>
<reference evidence="7 8" key="1">
    <citation type="submission" date="2017-12" db="EMBL/GenBank/DDBJ databases">
        <title>The draft genome sequence of Brumimicrobium saltpan LHR20.</title>
        <authorList>
            <person name="Do Z.-J."/>
            <person name="Luo H.-R."/>
        </authorList>
    </citation>
    <scope>NUCLEOTIDE SEQUENCE [LARGE SCALE GENOMIC DNA]</scope>
    <source>
        <strain evidence="7 8">LHR20</strain>
    </source>
</reference>
<evidence type="ECO:0000313" key="8">
    <source>
        <dbReference type="Proteomes" id="UP000236654"/>
    </source>
</evidence>
<feature type="binding site" evidence="6">
    <location>
        <position position="105"/>
    </location>
    <ligand>
        <name>a divalent metal cation</name>
        <dbReference type="ChEBI" id="CHEBI:60240"/>
        <label>1</label>
    </ligand>
</feature>
<dbReference type="InterPro" id="IPR017221">
    <property type="entry name" value="DUF34/NIF3_bac"/>
</dbReference>
<proteinExistence type="inferred from homology"/>
<evidence type="ECO:0000256" key="3">
    <source>
        <dbReference type="ARBA" id="ARBA00022112"/>
    </source>
</evidence>
<evidence type="ECO:0000256" key="1">
    <source>
        <dbReference type="ARBA" id="ARBA00006964"/>
    </source>
</evidence>
<evidence type="ECO:0000256" key="2">
    <source>
        <dbReference type="ARBA" id="ARBA00011643"/>
    </source>
</evidence>
<dbReference type="InterPro" id="IPR002678">
    <property type="entry name" value="DUF34/NIF3"/>
</dbReference>
<dbReference type="PANTHER" id="PTHR13799:SF14">
    <property type="entry name" value="GTP CYCLOHYDROLASE 1 TYPE 2 HOMOLOG"/>
    <property type="match status" value="1"/>
</dbReference>
<dbReference type="FunFam" id="3.40.1390.30:FF:000001">
    <property type="entry name" value="GTP cyclohydrolase 1 type 2"/>
    <property type="match status" value="1"/>
</dbReference>
<dbReference type="PIRSF" id="PIRSF037489">
    <property type="entry name" value="UCP037489_NIF3_YqfO"/>
    <property type="match status" value="1"/>
</dbReference>
<keyword evidence="4 5" id="KW-0479">Metal-binding</keyword>
<dbReference type="Proteomes" id="UP000236654">
    <property type="component" value="Unassembled WGS sequence"/>
</dbReference>
<dbReference type="OrthoDB" id="9792792at2"/>
<dbReference type="AlphaFoldDB" id="A0A2I0R225"/>
<dbReference type="Gene3D" id="3.30.70.120">
    <property type="match status" value="1"/>
</dbReference>
<dbReference type="InterPro" id="IPR036069">
    <property type="entry name" value="DUF34/NIF3_sf"/>
</dbReference>
<comment type="similarity">
    <text evidence="1 5">Belongs to the GTP cyclohydrolase I type 2/NIF3 family.</text>
</comment>
<evidence type="ECO:0000256" key="5">
    <source>
        <dbReference type="PIRNR" id="PIRNR037489"/>
    </source>
</evidence>
<dbReference type="GO" id="GO:0005737">
    <property type="term" value="C:cytoplasm"/>
    <property type="evidence" value="ECO:0007669"/>
    <property type="project" value="TreeGrafter"/>
</dbReference>
<dbReference type="EMBL" id="PJNI01000009">
    <property type="protein sequence ID" value="PKR80622.1"/>
    <property type="molecule type" value="Genomic_DNA"/>
</dbReference>
<feature type="binding site" evidence="6">
    <location>
        <position position="329"/>
    </location>
    <ligand>
        <name>a divalent metal cation</name>
        <dbReference type="ChEBI" id="CHEBI:60240"/>
        <label>1</label>
    </ligand>
</feature>
<name>A0A2I0R225_9FLAO</name>
<dbReference type="PANTHER" id="PTHR13799">
    <property type="entry name" value="NGG1 INTERACTING FACTOR 3"/>
    <property type="match status" value="1"/>
</dbReference>
<gene>
    <name evidence="7" type="ORF">CW751_09640</name>
</gene>
<dbReference type="RefSeq" id="WP_101334792.1">
    <property type="nucleotide sequence ID" value="NZ_PJNI01000009.1"/>
</dbReference>
<dbReference type="InterPro" id="IPR015867">
    <property type="entry name" value="N-reg_PII/ATP_PRibTrfase_C"/>
</dbReference>
<evidence type="ECO:0000313" key="7">
    <source>
        <dbReference type="EMBL" id="PKR80622.1"/>
    </source>
</evidence>
<dbReference type="GO" id="GO:0046872">
    <property type="term" value="F:metal ion binding"/>
    <property type="evidence" value="ECO:0007669"/>
    <property type="project" value="UniProtKB-UniRule"/>
</dbReference>
<sequence length="366" mass="40277">MDLQVKDITTVLENLAPLSSQESYDNSGLIVGDNNMQVTSVLLSLDCIEATVNEAIQVGANLIIAHHPIVFGGLKKLNGKNYVERTVIKAIKNDIAIYAIHTNIDNYKFGVNYEIAQRLGITNPKILAPKKKVLKKLVFFCPTTNADEVSQAIFKAGGGNIGEYSACSFESLGTGAFQPSKNANPTIGKAGNREKVEEKRIEVLIPSHKEGKIIHAMQAAHPYEEVAYDVYPISNVNQDEGAGMIGELEEAMDTQRFLSHVKSAFNCGTIRHTALIKDKIKTVAFCGGSGSFLLGNAKAKQADIYITGDFKYHEFFDAEDKIIIADIGHFESEQYTPNLILAILKKNFINFAFHLSKVNTNPIKYF</sequence>
<protein>
    <recommendedName>
        <fullName evidence="3 5">GTP cyclohydrolase 1 type 2 homolog</fullName>
    </recommendedName>
</protein>
<feature type="binding site" evidence="6">
    <location>
        <position position="333"/>
    </location>
    <ligand>
        <name>a divalent metal cation</name>
        <dbReference type="ChEBI" id="CHEBI:60240"/>
        <label>1</label>
    </ligand>
</feature>
<dbReference type="NCBIfam" id="TIGR00486">
    <property type="entry name" value="YbgI_SA1388"/>
    <property type="match status" value="1"/>
</dbReference>
<dbReference type="Pfam" id="PF01784">
    <property type="entry name" value="DUF34_NIF3"/>
    <property type="match status" value="1"/>
</dbReference>
<feature type="binding site" evidence="6">
    <location>
        <position position="66"/>
    </location>
    <ligand>
        <name>a divalent metal cation</name>
        <dbReference type="ChEBI" id="CHEBI:60240"/>
        <label>1</label>
    </ligand>
</feature>
<accession>A0A2I0R225</accession>
<evidence type="ECO:0000256" key="6">
    <source>
        <dbReference type="PIRSR" id="PIRSR602678-1"/>
    </source>
</evidence>
<comment type="subunit">
    <text evidence="2">Homohexamer.</text>
</comment>
<dbReference type="SUPFAM" id="SSF102705">
    <property type="entry name" value="NIF3 (NGG1p interacting factor 3)-like"/>
    <property type="match status" value="1"/>
</dbReference>
<keyword evidence="8" id="KW-1185">Reference proteome</keyword>